<evidence type="ECO:0000313" key="2">
    <source>
        <dbReference type="Proteomes" id="UP001239111"/>
    </source>
</evidence>
<keyword evidence="2" id="KW-1185">Reference proteome</keyword>
<dbReference type="Proteomes" id="UP001239111">
    <property type="component" value="Chromosome 1"/>
</dbReference>
<evidence type="ECO:0000313" key="1">
    <source>
        <dbReference type="EMBL" id="KAJ8687275.1"/>
    </source>
</evidence>
<reference evidence="1" key="1">
    <citation type="submission" date="2023-04" db="EMBL/GenBank/DDBJ databases">
        <title>A chromosome-level genome assembly of the parasitoid wasp Eretmocerus hayati.</title>
        <authorList>
            <person name="Zhong Y."/>
            <person name="Liu S."/>
            <person name="Liu Y."/>
        </authorList>
    </citation>
    <scope>NUCLEOTIDE SEQUENCE</scope>
    <source>
        <strain evidence="1">ZJU_SS_LIU_2023</strain>
    </source>
</reference>
<sequence>MLRSLFLVICVFIINIHQNEGADMEVALLAERPTRIVGGEDADRGRHPWQVSLHWFNKKRGIKPRHVCGGTLLSAGWVLTAGHCQTLSPKRPGGQYLVLAGKHELGRSEDTEQRRLVEDTFVHPQYSGSVGPYDIALMKLEEPFELNEYVSTAALPYPDQIHRGDAMLTGWGSISRTRKPEAPEVLQSATLPLLEYEECKEALDKRLEKEGRNPLDDTNVCTGPLDGSASACKGDSGGPLVVKNSFDMAEVIGVVSWGLFPCGGRNAPSVYTRVSAFVDWIHEVMLNN</sequence>
<comment type="caution">
    <text evidence="1">The sequence shown here is derived from an EMBL/GenBank/DDBJ whole genome shotgun (WGS) entry which is preliminary data.</text>
</comment>
<name>A0ACC2PV20_9HYME</name>
<dbReference type="EMBL" id="CM056741">
    <property type="protein sequence ID" value="KAJ8687275.1"/>
    <property type="molecule type" value="Genomic_DNA"/>
</dbReference>
<organism evidence="1 2">
    <name type="scientific">Eretmocerus hayati</name>
    <dbReference type="NCBI Taxonomy" id="131215"/>
    <lineage>
        <taxon>Eukaryota</taxon>
        <taxon>Metazoa</taxon>
        <taxon>Ecdysozoa</taxon>
        <taxon>Arthropoda</taxon>
        <taxon>Hexapoda</taxon>
        <taxon>Insecta</taxon>
        <taxon>Pterygota</taxon>
        <taxon>Neoptera</taxon>
        <taxon>Endopterygota</taxon>
        <taxon>Hymenoptera</taxon>
        <taxon>Apocrita</taxon>
        <taxon>Proctotrupomorpha</taxon>
        <taxon>Chalcidoidea</taxon>
        <taxon>Aphelinidae</taxon>
        <taxon>Aphelininae</taxon>
        <taxon>Eretmocerus</taxon>
    </lineage>
</organism>
<proteinExistence type="predicted"/>
<gene>
    <name evidence="1" type="ORF">QAD02_023069</name>
</gene>
<accession>A0ACC2PV20</accession>
<protein>
    <submittedName>
        <fullName evidence="1">Uncharacterized protein</fullName>
    </submittedName>
</protein>